<evidence type="ECO:0000313" key="3">
    <source>
        <dbReference type="Proteomes" id="UP000181897"/>
    </source>
</evidence>
<sequence>MLKEMTLLQQLAQLFQSEPDTYQTYAHLPTLTERFRALGGYAEQNFETFVAFSGNTGVPYLRKQIEMAGSIPPNPQETIEQPYLRFISENDLALYLYCSSAGYASGLFDVLTIPRITRSFEDEDGVPEIYAMLNVMKADFAFARQVFFETHEFDIDTPYLETTTHADTLDYSLYGVRYSALTSAQRIAFDILDKIAVAIACYLKMPKAHKVSFAGLWGRQEKGGAFRLHNEIAQCLATGNFGLVALHNIFHDMSNDDSRGLGILEAHKSYRNASTHRFTVLHDFGKLERKSPSLAVDHQDITEFERLTLDSLKLARSAIFYLVDTIVFAEAIKSRCDDGIVVSMPVPDHGYIRGQYD</sequence>
<dbReference type="Proteomes" id="UP000181897">
    <property type="component" value="Chromosome"/>
</dbReference>
<reference evidence="2 3" key="1">
    <citation type="submission" date="2016-11" db="EMBL/GenBank/DDBJ databases">
        <title>Complete genome sequence of Sulfitobacter sp. AM1-D1, a toxic bacteria associated with marine dinoflagellate Alexandrium minutum in East China Sea.</title>
        <authorList>
            <person name="Yang Q."/>
            <person name="Zhang X."/>
            <person name="Tian X."/>
        </authorList>
    </citation>
    <scope>NUCLEOTIDE SEQUENCE [LARGE SCALE GENOMIC DNA]</scope>
    <source>
        <strain evidence="2 3">AM1-D1</strain>
    </source>
</reference>
<protein>
    <recommendedName>
        <fullName evidence="1">LA2681-like HEPN domain-containing protein</fullName>
    </recommendedName>
</protein>
<dbReference type="InterPro" id="IPR040826">
    <property type="entry name" value="HEPN_LA2681"/>
</dbReference>
<organism evidence="2 3">
    <name type="scientific">Sulfitobacter alexandrii</name>
    <dbReference type="NCBI Taxonomy" id="1917485"/>
    <lineage>
        <taxon>Bacteria</taxon>
        <taxon>Pseudomonadati</taxon>
        <taxon>Pseudomonadota</taxon>
        <taxon>Alphaproteobacteria</taxon>
        <taxon>Rhodobacterales</taxon>
        <taxon>Roseobacteraceae</taxon>
        <taxon>Sulfitobacter</taxon>
    </lineage>
</organism>
<feature type="domain" description="LA2681-like HEPN" evidence="1">
    <location>
        <begin position="122"/>
        <end position="326"/>
    </location>
</feature>
<dbReference type="KEGG" id="suam:BOO69_14105"/>
<name>A0A1J0WJB2_9RHOB</name>
<dbReference type="Pfam" id="PF18733">
    <property type="entry name" value="HEPN_LA2681"/>
    <property type="match status" value="1"/>
</dbReference>
<proteinExistence type="predicted"/>
<dbReference type="AlphaFoldDB" id="A0A1J0WJB2"/>
<gene>
    <name evidence="2" type="ORF">BOO69_14105</name>
</gene>
<evidence type="ECO:0000313" key="2">
    <source>
        <dbReference type="EMBL" id="APE44415.1"/>
    </source>
</evidence>
<evidence type="ECO:0000259" key="1">
    <source>
        <dbReference type="Pfam" id="PF18733"/>
    </source>
</evidence>
<accession>A0A1J0WJB2</accession>
<dbReference type="STRING" id="1917485.BOO69_14105"/>
<keyword evidence="3" id="KW-1185">Reference proteome</keyword>
<dbReference type="EMBL" id="CP018076">
    <property type="protein sequence ID" value="APE44415.1"/>
    <property type="molecule type" value="Genomic_DNA"/>
</dbReference>